<dbReference type="InterPro" id="IPR003439">
    <property type="entry name" value="ABC_transporter-like_ATP-bd"/>
</dbReference>
<organism evidence="4 5">
    <name type="scientific">Mortierella alpina</name>
    <name type="common">Oleaginous fungus</name>
    <name type="synonym">Mortierella renispora</name>
    <dbReference type="NCBI Taxonomy" id="64518"/>
    <lineage>
        <taxon>Eukaryota</taxon>
        <taxon>Fungi</taxon>
        <taxon>Fungi incertae sedis</taxon>
        <taxon>Mucoromycota</taxon>
        <taxon>Mortierellomycotina</taxon>
        <taxon>Mortierellomycetes</taxon>
        <taxon>Mortierellales</taxon>
        <taxon>Mortierellaceae</taxon>
        <taxon>Mortierella</taxon>
    </lineage>
</organism>
<sequence length="167" mass="18091">VLKTKATFVKEDAFSSAVLAYVSTLCAELVASRNFEKDAWVASIAPYLAVIGSDAEIATFAEEVNAYFVDFDAKNALSNAAVEDIEEGELLCDCEFSLAYGGMILLNKTRLNLRRGQRYGLCGPNGVGKSTLMRAIADGQLEGFPSPDELRTVFVEHNLQAEDADLP</sequence>
<feature type="non-terminal residue" evidence="4">
    <location>
        <position position="1"/>
    </location>
</feature>
<keyword evidence="4" id="KW-0251">Elongation factor</keyword>
<evidence type="ECO:0000313" key="4">
    <source>
        <dbReference type="EMBL" id="KAF9936071.1"/>
    </source>
</evidence>
<dbReference type="OrthoDB" id="2380923at2759"/>
<evidence type="ECO:0000313" key="5">
    <source>
        <dbReference type="Proteomes" id="UP000738359"/>
    </source>
</evidence>
<proteinExistence type="predicted"/>
<dbReference type="GO" id="GO:0003746">
    <property type="term" value="F:translation elongation factor activity"/>
    <property type="evidence" value="ECO:0007669"/>
    <property type="project" value="UniProtKB-KW"/>
</dbReference>
<evidence type="ECO:0000256" key="1">
    <source>
        <dbReference type="ARBA" id="ARBA00022737"/>
    </source>
</evidence>
<dbReference type="InterPro" id="IPR040533">
    <property type="entry name" value="EF3_4HB"/>
</dbReference>
<dbReference type="AlphaFoldDB" id="A0A9P6LT33"/>
<dbReference type="Pfam" id="PF17947">
    <property type="entry name" value="4HB"/>
    <property type="match status" value="1"/>
</dbReference>
<dbReference type="PANTHER" id="PTHR19211">
    <property type="entry name" value="ATP-BINDING TRANSPORT PROTEIN-RELATED"/>
    <property type="match status" value="1"/>
</dbReference>
<keyword evidence="5" id="KW-1185">Reference proteome</keyword>
<dbReference type="GO" id="GO:0016887">
    <property type="term" value="F:ATP hydrolysis activity"/>
    <property type="evidence" value="ECO:0007669"/>
    <property type="project" value="InterPro"/>
</dbReference>
<dbReference type="EMBL" id="JAAAHY010003963">
    <property type="protein sequence ID" value="KAF9936071.1"/>
    <property type="molecule type" value="Genomic_DNA"/>
</dbReference>
<name>A0A9P6LT33_MORAP</name>
<evidence type="ECO:0000259" key="2">
    <source>
        <dbReference type="Pfam" id="PF00005"/>
    </source>
</evidence>
<dbReference type="GO" id="GO:0005524">
    <property type="term" value="F:ATP binding"/>
    <property type="evidence" value="ECO:0007669"/>
    <property type="project" value="InterPro"/>
</dbReference>
<keyword evidence="1" id="KW-0677">Repeat</keyword>
<comment type="caution">
    <text evidence="4">The sequence shown here is derived from an EMBL/GenBank/DDBJ whole genome shotgun (WGS) entry which is preliminary data.</text>
</comment>
<dbReference type="InterPro" id="IPR050611">
    <property type="entry name" value="ABCF"/>
</dbReference>
<dbReference type="Pfam" id="PF00005">
    <property type="entry name" value="ABC_tran"/>
    <property type="match status" value="1"/>
</dbReference>
<reference evidence="4" key="1">
    <citation type="journal article" date="2020" name="Fungal Divers.">
        <title>Resolving the Mortierellaceae phylogeny through synthesis of multi-gene phylogenetics and phylogenomics.</title>
        <authorList>
            <person name="Vandepol N."/>
            <person name="Liber J."/>
            <person name="Desiro A."/>
            <person name="Na H."/>
            <person name="Kennedy M."/>
            <person name="Barry K."/>
            <person name="Grigoriev I.V."/>
            <person name="Miller A.N."/>
            <person name="O'Donnell K."/>
            <person name="Stajich J.E."/>
            <person name="Bonito G."/>
        </authorList>
    </citation>
    <scope>NUCLEOTIDE SEQUENCE</scope>
    <source>
        <strain evidence="4">CK1249</strain>
    </source>
</reference>
<dbReference type="InterPro" id="IPR047036">
    <property type="entry name" value="EF3_4HB_sf"/>
</dbReference>
<feature type="domain" description="ABC transporter" evidence="2">
    <location>
        <begin position="106"/>
        <end position="138"/>
    </location>
</feature>
<dbReference type="Gene3D" id="3.40.50.300">
    <property type="entry name" value="P-loop containing nucleotide triphosphate hydrolases"/>
    <property type="match status" value="1"/>
</dbReference>
<feature type="non-terminal residue" evidence="4">
    <location>
        <position position="167"/>
    </location>
</feature>
<dbReference type="Proteomes" id="UP000738359">
    <property type="component" value="Unassembled WGS sequence"/>
</dbReference>
<feature type="domain" description="Elongation factor 3 four helical bundle" evidence="3">
    <location>
        <begin position="11"/>
        <end position="63"/>
    </location>
</feature>
<dbReference type="InterPro" id="IPR027417">
    <property type="entry name" value="P-loop_NTPase"/>
</dbReference>
<dbReference type="Gene3D" id="1.20.1390.20">
    <property type="match status" value="1"/>
</dbReference>
<accession>A0A9P6LT33</accession>
<protein>
    <submittedName>
        <fullName evidence="4">Translational elongation factor EF-1 alpha</fullName>
    </submittedName>
</protein>
<dbReference type="PANTHER" id="PTHR19211:SF5">
    <property type="entry name" value="ELONGATION FACTOR 3A-RELATED"/>
    <property type="match status" value="1"/>
</dbReference>
<gene>
    <name evidence="4" type="primary">TEF3_5</name>
    <name evidence="4" type="ORF">BGZ70_006828</name>
</gene>
<evidence type="ECO:0000259" key="3">
    <source>
        <dbReference type="Pfam" id="PF17947"/>
    </source>
</evidence>
<dbReference type="SUPFAM" id="SSF52540">
    <property type="entry name" value="P-loop containing nucleoside triphosphate hydrolases"/>
    <property type="match status" value="1"/>
</dbReference>
<keyword evidence="4" id="KW-0648">Protein biosynthesis</keyword>